<dbReference type="PROSITE" id="PS50245">
    <property type="entry name" value="CAP_GLY_2"/>
    <property type="match status" value="1"/>
</dbReference>
<dbReference type="SUPFAM" id="SSF74924">
    <property type="entry name" value="Cap-Gly domain"/>
    <property type="match status" value="1"/>
</dbReference>
<organism evidence="13">
    <name type="scientific">Anthurium amnicola</name>
    <dbReference type="NCBI Taxonomy" id="1678845"/>
    <lineage>
        <taxon>Eukaryota</taxon>
        <taxon>Viridiplantae</taxon>
        <taxon>Streptophyta</taxon>
        <taxon>Embryophyta</taxon>
        <taxon>Tracheophyta</taxon>
        <taxon>Spermatophyta</taxon>
        <taxon>Magnoliopsida</taxon>
        <taxon>Liliopsida</taxon>
        <taxon>Araceae</taxon>
        <taxon>Pothoideae</taxon>
        <taxon>Potheae</taxon>
        <taxon>Anthurium</taxon>
    </lineage>
</organism>
<dbReference type="InterPro" id="IPR036859">
    <property type="entry name" value="CAP-Gly_dom_sf"/>
</dbReference>
<dbReference type="InterPro" id="IPR000938">
    <property type="entry name" value="CAP-Gly_domain"/>
</dbReference>
<evidence type="ECO:0000256" key="9">
    <source>
        <dbReference type="ARBA" id="ARBA00024196"/>
    </source>
</evidence>
<dbReference type="InterPro" id="IPR044079">
    <property type="entry name" value="Ubl_TBCE"/>
</dbReference>
<name>A0A1D1YDC0_9ARAE</name>
<dbReference type="GO" id="GO:0000398">
    <property type="term" value="P:mRNA splicing, via spliceosome"/>
    <property type="evidence" value="ECO:0007669"/>
    <property type="project" value="InterPro"/>
</dbReference>
<evidence type="ECO:0000256" key="7">
    <source>
        <dbReference type="ARBA" id="ARBA00023186"/>
    </source>
</evidence>
<sequence length="549" mass="60692">MAQGTAEEVPNLEGRPGAGAGVPGFSVGQRVHATGDPRRTATVRYVGLVEGYDGTWVGVDWDDGGGKHDGVVNGVRYFTAKGQGTGSLVRPKNLSAGIALLEALHLRYRGESTKEEEDEMYVFSARNKRVSIQLVGKNKVEEKLTRFEELLSASLSYLGVSSIGPPSEINSTVPNLKELDLTGSLLSNWQDIGSICEALPALNILILTNNLLESGVIKCTLSKSISVLVLNNCRITWEQVETLEHSLRGIEELHLMGNKLKTLMSTCSYAQGFDSLRILNLEDNHIDTWDEVLKLSQLRRLEQLHLNKNRLKHIFYPLYSPREDPQNDHDGNRGSMPFENLRCLLLGCNEVEDLASIDSLNSFPNLMDIRLSENPVADPARGGVPRFVLVARLSKVTMLNGSEVTSRERRESEIRYVRLVMAKLQFDDAEEIKRLHPRFAELKIRHGIEDEKPSTGITGPQKMASGLLSVTLKCVGASMGEKPPMTKRLPPSTTVGKLKVLCESFFKLKVKPRLFLLETGSPLPLLLDDEMAQLVDLGISTDVTILADE</sequence>
<dbReference type="SUPFAM" id="SSF54236">
    <property type="entry name" value="Ubiquitin-like"/>
    <property type="match status" value="1"/>
</dbReference>
<dbReference type="GO" id="GO:0030620">
    <property type="term" value="F:U2 snRNA binding"/>
    <property type="evidence" value="ECO:0007669"/>
    <property type="project" value="InterPro"/>
</dbReference>
<keyword evidence="7" id="KW-0143">Chaperone</keyword>
<dbReference type="GO" id="GO:0005737">
    <property type="term" value="C:cytoplasm"/>
    <property type="evidence" value="ECO:0007669"/>
    <property type="project" value="UniProtKB-SubCell"/>
</dbReference>
<dbReference type="EMBL" id="GDJX01015291">
    <property type="protein sequence ID" value="JAT52645.1"/>
    <property type="molecule type" value="Transcribed_RNA"/>
</dbReference>
<gene>
    <name evidence="13" type="primary">tbce_1</name>
    <name evidence="13" type="ORF">g.86197</name>
</gene>
<comment type="subcellular location">
    <subcellularLocation>
        <location evidence="2">Cytoplasm</location>
    </subcellularLocation>
    <subcellularLocation>
        <location evidence="1">Nucleus</location>
    </subcellularLocation>
</comment>
<dbReference type="FunFam" id="2.30.30.190:FF:000016">
    <property type="entry name" value="Tubulin-folding cofactor E"/>
    <property type="match status" value="1"/>
</dbReference>
<dbReference type="GO" id="GO:0005634">
    <property type="term" value="C:nucleus"/>
    <property type="evidence" value="ECO:0007669"/>
    <property type="project" value="UniProtKB-SubCell"/>
</dbReference>
<feature type="region of interest" description="Disordered" evidence="11">
    <location>
        <begin position="1"/>
        <end position="32"/>
    </location>
</feature>
<dbReference type="Pfam" id="PF14580">
    <property type="entry name" value="LRR_9"/>
    <property type="match status" value="1"/>
</dbReference>
<dbReference type="PANTHER" id="PTHR10552:SF6">
    <property type="entry name" value="U2 SMALL NUCLEAR RIBONUCLEOPROTEIN A"/>
    <property type="match status" value="1"/>
</dbReference>
<dbReference type="SMART" id="SM01052">
    <property type="entry name" value="CAP_GLY"/>
    <property type="match status" value="1"/>
</dbReference>
<dbReference type="FunFam" id="3.80.10.10:FF:000752">
    <property type="entry name" value="Tubulin-folding cofactor E"/>
    <property type="match status" value="1"/>
</dbReference>
<evidence type="ECO:0000256" key="10">
    <source>
        <dbReference type="ARBA" id="ARBA00026055"/>
    </source>
</evidence>
<dbReference type="PROSITE" id="PS00845">
    <property type="entry name" value="CAP_GLY_1"/>
    <property type="match status" value="1"/>
</dbReference>
<evidence type="ECO:0000256" key="11">
    <source>
        <dbReference type="SAM" id="MobiDB-lite"/>
    </source>
</evidence>
<protein>
    <submittedName>
        <fullName evidence="13">Tubulin-specific chaperone E</fullName>
    </submittedName>
</protein>
<evidence type="ECO:0000256" key="5">
    <source>
        <dbReference type="ARBA" id="ARBA00022614"/>
    </source>
</evidence>
<dbReference type="AlphaFoldDB" id="A0A1D1YDC0"/>
<dbReference type="Gene3D" id="2.30.30.190">
    <property type="entry name" value="CAP Gly-rich-like domain"/>
    <property type="match status" value="1"/>
</dbReference>
<dbReference type="InterPro" id="IPR044640">
    <property type="entry name" value="RU2A"/>
</dbReference>
<reference evidence="13" key="1">
    <citation type="submission" date="2015-07" db="EMBL/GenBank/DDBJ databases">
        <title>Transcriptome Assembly of Anthurium amnicola.</title>
        <authorList>
            <person name="Suzuki J."/>
        </authorList>
    </citation>
    <scope>NUCLEOTIDE SEQUENCE</scope>
</reference>
<dbReference type="Gene3D" id="3.80.10.10">
    <property type="entry name" value="Ribonuclease Inhibitor"/>
    <property type="match status" value="3"/>
</dbReference>
<feature type="domain" description="CAP-Gly" evidence="12">
    <location>
        <begin position="47"/>
        <end position="90"/>
    </location>
</feature>
<dbReference type="InterPro" id="IPR032675">
    <property type="entry name" value="LRR_dom_sf"/>
</dbReference>
<dbReference type="FunFam" id="3.80.10.10:FF:000882">
    <property type="entry name" value="Tubulin-folding cofactor E"/>
    <property type="match status" value="1"/>
</dbReference>
<comment type="similarity">
    <text evidence="3">Belongs to the TBCE family.</text>
</comment>
<dbReference type="Gene3D" id="3.10.20.90">
    <property type="entry name" value="Phosphatidylinositol 3-kinase Catalytic Subunit, Chain A, domain 1"/>
    <property type="match status" value="1"/>
</dbReference>
<keyword evidence="5" id="KW-0433">Leucine-rich repeat</keyword>
<dbReference type="InterPro" id="IPR029071">
    <property type="entry name" value="Ubiquitin-like_domsf"/>
</dbReference>
<dbReference type="InterPro" id="IPR001611">
    <property type="entry name" value="Leu-rich_rpt"/>
</dbReference>
<keyword evidence="4" id="KW-0963">Cytoplasm</keyword>
<dbReference type="PROSITE" id="PS51450">
    <property type="entry name" value="LRR"/>
    <property type="match status" value="2"/>
</dbReference>
<dbReference type="Pfam" id="PF01302">
    <property type="entry name" value="CAP_GLY"/>
    <property type="match status" value="1"/>
</dbReference>
<evidence type="ECO:0000256" key="4">
    <source>
        <dbReference type="ARBA" id="ARBA00022490"/>
    </source>
</evidence>
<evidence type="ECO:0000256" key="1">
    <source>
        <dbReference type="ARBA" id="ARBA00004123"/>
    </source>
</evidence>
<proteinExistence type="inferred from homology"/>
<dbReference type="PANTHER" id="PTHR10552">
    <property type="entry name" value="U2 SMALL NUCLEAR RIBONUCLEOPROTEIN A"/>
    <property type="match status" value="1"/>
</dbReference>
<evidence type="ECO:0000313" key="13">
    <source>
        <dbReference type="EMBL" id="JAT52645.1"/>
    </source>
</evidence>
<evidence type="ECO:0000256" key="8">
    <source>
        <dbReference type="ARBA" id="ARBA00023242"/>
    </source>
</evidence>
<evidence type="ECO:0000259" key="12">
    <source>
        <dbReference type="PROSITE" id="PS50245"/>
    </source>
</evidence>
<dbReference type="FunFam" id="3.10.20.90:FF:000187">
    <property type="entry name" value="Tubulin-folding cofactor E"/>
    <property type="match status" value="1"/>
</dbReference>
<keyword evidence="8" id="KW-0539">Nucleus</keyword>
<evidence type="ECO:0000256" key="6">
    <source>
        <dbReference type="ARBA" id="ARBA00022737"/>
    </source>
</evidence>
<evidence type="ECO:0000256" key="2">
    <source>
        <dbReference type="ARBA" id="ARBA00004496"/>
    </source>
</evidence>
<keyword evidence="6" id="KW-0677">Repeat</keyword>
<dbReference type="SUPFAM" id="SSF52058">
    <property type="entry name" value="L domain-like"/>
    <property type="match status" value="1"/>
</dbReference>
<dbReference type="CDD" id="cd17044">
    <property type="entry name" value="Ubl_TBCE"/>
    <property type="match status" value="1"/>
</dbReference>
<accession>A0A1D1YDC0</accession>
<evidence type="ECO:0000256" key="3">
    <source>
        <dbReference type="ARBA" id="ARBA00006286"/>
    </source>
</evidence>
<comment type="subunit">
    <text evidence="10">Supercomplex made of cofactors A to E. Cofactors A and D function by capturing and stabilizing tubulin in a quasi-native conformation. Cofactor E binds to the cofactor D-tubulin complex; interaction with cofactor C then causes the release of tubulin polypeptides that are committed to the native state.</text>
</comment>
<comment type="similarity">
    <text evidence="9">Belongs to the U2 small nuclear ribonucleoprotein A family.</text>
</comment>